<evidence type="ECO:0000313" key="8">
    <source>
        <dbReference type="EMBL" id="SFU80083.1"/>
    </source>
</evidence>
<dbReference type="Gene3D" id="1.10.10.10">
    <property type="entry name" value="Winged helix-like DNA-binding domain superfamily/Winged helix DNA-binding domain"/>
    <property type="match status" value="1"/>
</dbReference>
<feature type="domain" description="Response regulatory" evidence="6">
    <location>
        <begin position="2"/>
        <end position="116"/>
    </location>
</feature>
<proteinExistence type="predicted"/>
<dbReference type="SMART" id="SM00862">
    <property type="entry name" value="Trans_reg_C"/>
    <property type="match status" value="1"/>
</dbReference>
<dbReference type="GO" id="GO:0000976">
    <property type="term" value="F:transcription cis-regulatory region binding"/>
    <property type="evidence" value="ECO:0007669"/>
    <property type="project" value="TreeGrafter"/>
</dbReference>
<accession>A0A1I7J4I7</accession>
<dbReference type="SUPFAM" id="SSF46894">
    <property type="entry name" value="C-terminal effector domain of the bipartite response regulators"/>
    <property type="match status" value="1"/>
</dbReference>
<dbReference type="SUPFAM" id="SSF52172">
    <property type="entry name" value="CheY-like"/>
    <property type="match status" value="1"/>
</dbReference>
<dbReference type="GO" id="GO:0032993">
    <property type="term" value="C:protein-DNA complex"/>
    <property type="evidence" value="ECO:0007669"/>
    <property type="project" value="TreeGrafter"/>
</dbReference>
<feature type="modified residue" description="4-aspartylphosphate" evidence="4">
    <location>
        <position position="51"/>
    </location>
</feature>
<evidence type="ECO:0000259" key="6">
    <source>
        <dbReference type="PROSITE" id="PS50110"/>
    </source>
</evidence>
<feature type="domain" description="OmpR/PhoB-type" evidence="7">
    <location>
        <begin position="120"/>
        <end position="221"/>
    </location>
</feature>
<sequence>MTVVVVEDHDDLREEMLCYLQRPHWRVLGADSGEALNAWMRKFRIDVVVLDVNLPYEDGFSIAQRLRATQPDLGIVMLTARTRPSDRSMGYLMGGDVYLTKPTNVVELEAVITNLLRRVQRPIRAPRYQLLLQRQQLRAPDGHVWMLTARETQLLETLALAPHQEMDSDRLIHQLGRTMDTPLTVENLAVLISRLRSKLQEPSGAGNPIAGQRGKGYRLCLPLELHAPSDLA</sequence>
<keyword evidence="4" id="KW-0597">Phosphoprotein</keyword>
<dbReference type="InterPro" id="IPR001789">
    <property type="entry name" value="Sig_transdc_resp-reg_receiver"/>
</dbReference>
<keyword evidence="2 5" id="KW-0238">DNA-binding</keyword>
<dbReference type="AlphaFoldDB" id="A0A1I7J4I7"/>
<dbReference type="Gene3D" id="3.40.50.2300">
    <property type="match status" value="1"/>
</dbReference>
<dbReference type="InterPro" id="IPR036388">
    <property type="entry name" value="WH-like_DNA-bd_sf"/>
</dbReference>
<evidence type="ECO:0000256" key="1">
    <source>
        <dbReference type="ARBA" id="ARBA00023015"/>
    </source>
</evidence>
<dbReference type="EMBL" id="FPBX01000022">
    <property type="protein sequence ID" value="SFU80083.1"/>
    <property type="molecule type" value="Genomic_DNA"/>
</dbReference>
<dbReference type="SMART" id="SM00448">
    <property type="entry name" value="REC"/>
    <property type="match status" value="1"/>
</dbReference>
<evidence type="ECO:0000256" key="2">
    <source>
        <dbReference type="ARBA" id="ARBA00023125"/>
    </source>
</evidence>
<dbReference type="PROSITE" id="PS51755">
    <property type="entry name" value="OMPR_PHOB"/>
    <property type="match status" value="1"/>
</dbReference>
<evidence type="ECO:0000259" key="7">
    <source>
        <dbReference type="PROSITE" id="PS51755"/>
    </source>
</evidence>
<dbReference type="PANTHER" id="PTHR48111:SF67">
    <property type="entry name" value="TRANSCRIPTIONAL REGULATORY PROTEIN TCTD"/>
    <property type="match status" value="1"/>
</dbReference>
<evidence type="ECO:0000256" key="5">
    <source>
        <dbReference type="PROSITE-ProRule" id="PRU01091"/>
    </source>
</evidence>
<gene>
    <name evidence="8" type="ORF">SAMN04489707_102228</name>
</gene>
<dbReference type="Pfam" id="PF00486">
    <property type="entry name" value="Trans_reg_C"/>
    <property type="match status" value="1"/>
</dbReference>
<dbReference type="CDD" id="cd17574">
    <property type="entry name" value="REC_OmpR"/>
    <property type="match status" value="1"/>
</dbReference>
<dbReference type="InterPro" id="IPR016032">
    <property type="entry name" value="Sig_transdc_resp-reg_C-effctor"/>
</dbReference>
<dbReference type="PANTHER" id="PTHR48111">
    <property type="entry name" value="REGULATOR OF RPOS"/>
    <property type="match status" value="1"/>
</dbReference>
<reference evidence="8 9" key="1">
    <citation type="submission" date="2016-10" db="EMBL/GenBank/DDBJ databases">
        <authorList>
            <person name="de Groot N.N."/>
        </authorList>
    </citation>
    <scope>NUCLEOTIDE SEQUENCE [LARGE SCALE GENOMIC DNA]</scope>
    <source>
        <strain evidence="8 9">R-24608</strain>
    </source>
</reference>
<organism evidence="8 9">
    <name type="scientific">Paenacidovorax caeni</name>
    <dbReference type="NCBI Taxonomy" id="343013"/>
    <lineage>
        <taxon>Bacteria</taxon>
        <taxon>Pseudomonadati</taxon>
        <taxon>Pseudomonadota</taxon>
        <taxon>Betaproteobacteria</taxon>
        <taxon>Burkholderiales</taxon>
        <taxon>Comamonadaceae</taxon>
        <taxon>Paenacidovorax</taxon>
    </lineage>
</organism>
<evidence type="ECO:0000256" key="4">
    <source>
        <dbReference type="PROSITE-ProRule" id="PRU00169"/>
    </source>
</evidence>
<dbReference type="InterPro" id="IPR001867">
    <property type="entry name" value="OmpR/PhoB-type_DNA-bd"/>
</dbReference>
<evidence type="ECO:0000256" key="3">
    <source>
        <dbReference type="ARBA" id="ARBA00023163"/>
    </source>
</evidence>
<keyword evidence="3" id="KW-0804">Transcription</keyword>
<name>A0A1I7J4I7_9BURK</name>
<dbReference type="GO" id="GO:0000156">
    <property type="term" value="F:phosphorelay response regulator activity"/>
    <property type="evidence" value="ECO:0007669"/>
    <property type="project" value="TreeGrafter"/>
</dbReference>
<keyword evidence="9" id="KW-1185">Reference proteome</keyword>
<feature type="DNA-binding region" description="OmpR/PhoB-type" evidence="5">
    <location>
        <begin position="120"/>
        <end position="221"/>
    </location>
</feature>
<protein>
    <submittedName>
        <fullName evidence="8">DNA-binding response regulator, OmpR family, contains REC and winged-helix (WHTH) domain</fullName>
    </submittedName>
</protein>
<dbReference type="InterPro" id="IPR039420">
    <property type="entry name" value="WalR-like"/>
</dbReference>
<evidence type="ECO:0000313" key="9">
    <source>
        <dbReference type="Proteomes" id="UP000183656"/>
    </source>
</evidence>
<dbReference type="Pfam" id="PF00072">
    <property type="entry name" value="Response_reg"/>
    <property type="match status" value="1"/>
</dbReference>
<dbReference type="Proteomes" id="UP000183656">
    <property type="component" value="Unassembled WGS sequence"/>
</dbReference>
<dbReference type="InterPro" id="IPR011006">
    <property type="entry name" value="CheY-like_superfamily"/>
</dbReference>
<dbReference type="PROSITE" id="PS50110">
    <property type="entry name" value="RESPONSE_REGULATORY"/>
    <property type="match status" value="1"/>
</dbReference>
<dbReference type="GO" id="GO:0006355">
    <property type="term" value="P:regulation of DNA-templated transcription"/>
    <property type="evidence" value="ECO:0007669"/>
    <property type="project" value="InterPro"/>
</dbReference>
<dbReference type="GO" id="GO:0005829">
    <property type="term" value="C:cytosol"/>
    <property type="evidence" value="ECO:0007669"/>
    <property type="project" value="TreeGrafter"/>
</dbReference>
<dbReference type="STRING" id="343013.SAMN04489707_102228"/>
<keyword evidence="1" id="KW-0805">Transcription regulation</keyword>